<dbReference type="InterPro" id="IPR050109">
    <property type="entry name" value="HTH-type_TetR-like_transc_reg"/>
</dbReference>
<evidence type="ECO:0000259" key="5">
    <source>
        <dbReference type="PROSITE" id="PS50977"/>
    </source>
</evidence>
<dbReference type="Pfam" id="PF13305">
    <property type="entry name" value="TetR_C_33"/>
    <property type="match status" value="1"/>
</dbReference>
<keyword evidence="2 4" id="KW-0238">DNA-binding</keyword>
<evidence type="ECO:0000313" key="6">
    <source>
        <dbReference type="EMBL" id="SMP29027.1"/>
    </source>
</evidence>
<dbReference type="Proteomes" id="UP001157914">
    <property type="component" value="Unassembled WGS sequence"/>
</dbReference>
<dbReference type="SUPFAM" id="SSF48498">
    <property type="entry name" value="Tetracyclin repressor-like, C-terminal domain"/>
    <property type="match status" value="1"/>
</dbReference>
<dbReference type="InterPro" id="IPR025996">
    <property type="entry name" value="MT1864/Rv1816-like_C"/>
</dbReference>
<evidence type="ECO:0000256" key="3">
    <source>
        <dbReference type="ARBA" id="ARBA00023163"/>
    </source>
</evidence>
<keyword evidence="1" id="KW-0805">Transcription regulation</keyword>
<reference evidence="6 7" key="1">
    <citation type="submission" date="2017-05" db="EMBL/GenBank/DDBJ databases">
        <authorList>
            <person name="Varghese N."/>
            <person name="Submissions S."/>
        </authorList>
    </citation>
    <scope>NUCLEOTIDE SEQUENCE [LARGE SCALE GENOMIC DNA]</scope>
    <source>
        <strain evidence="6 7">DSM 15949</strain>
    </source>
</reference>
<organism evidence="6 7">
    <name type="scientific">Roseibium denhamense</name>
    <dbReference type="NCBI Taxonomy" id="76305"/>
    <lineage>
        <taxon>Bacteria</taxon>
        <taxon>Pseudomonadati</taxon>
        <taxon>Pseudomonadota</taxon>
        <taxon>Alphaproteobacteria</taxon>
        <taxon>Hyphomicrobiales</taxon>
        <taxon>Stappiaceae</taxon>
        <taxon>Roseibium</taxon>
    </lineage>
</organism>
<evidence type="ECO:0000256" key="1">
    <source>
        <dbReference type="ARBA" id="ARBA00023015"/>
    </source>
</evidence>
<feature type="domain" description="HTH tetR-type" evidence="5">
    <location>
        <begin position="12"/>
        <end position="72"/>
    </location>
</feature>
<keyword evidence="7" id="KW-1185">Reference proteome</keyword>
<evidence type="ECO:0000256" key="4">
    <source>
        <dbReference type="PROSITE-ProRule" id="PRU00335"/>
    </source>
</evidence>
<dbReference type="PROSITE" id="PS50977">
    <property type="entry name" value="HTH_TETR_2"/>
    <property type="match status" value="1"/>
</dbReference>
<dbReference type="PANTHER" id="PTHR30055:SF220">
    <property type="entry name" value="TETR-FAMILY REGULATORY PROTEIN"/>
    <property type="match status" value="1"/>
</dbReference>
<keyword evidence="3" id="KW-0804">Transcription</keyword>
<accession>A0ABY1P8P1</accession>
<proteinExistence type="predicted"/>
<dbReference type="PANTHER" id="PTHR30055">
    <property type="entry name" value="HTH-TYPE TRANSCRIPTIONAL REGULATOR RUTR"/>
    <property type="match status" value="1"/>
</dbReference>
<sequence length="201" mass="22152">MTVNNRKKYHHGDLRNALLEAGLGIIETDGVSGLSLRALAAKVGVSHTAPKNHFGSMKGLMTAIGAEGFRRFAAEMRAGLSTASSRMDKLRAAAEGYVRFAQAHPELFRIMFSPEYCDFKSEDVQSAAQDSYSVLVDISKGLDWDKADTPDAQWRTEIMLWSLVHGYATLLNSGQIDDDASGMPVPSIWEVFPEYSYRGEN</sequence>
<dbReference type="EMBL" id="FXTT01000004">
    <property type="protein sequence ID" value="SMP29027.1"/>
    <property type="molecule type" value="Genomic_DNA"/>
</dbReference>
<evidence type="ECO:0000313" key="7">
    <source>
        <dbReference type="Proteomes" id="UP001157914"/>
    </source>
</evidence>
<dbReference type="RefSeq" id="WP_155193225.1">
    <property type="nucleotide sequence ID" value="NZ_BAAAEA010000004.1"/>
</dbReference>
<dbReference type="SUPFAM" id="SSF46689">
    <property type="entry name" value="Homeodomain-like"/>
    <property type="match status" value="1"/>
</dbReference>
<feature type="DNA-binding region" description="H-T-H motif" evidence="4">
    <location>
        <begin position="35"/>
        <end position="54"/>
    </location>
</feature>
<dbReference type="InterPro" id="IPR001647">
    <property type="entry name" value="HTH_TetR"/>
</dbReference>
<comment type="caution">
    <text evidence="6">The sequence shown here is derived from an EMBL/GenBank/DDBJ whole genome shotgun (WGS) entry which is preliminary data.</text>
</comment>
<dbReference type="Gene3D" id="1.10.357.10">
    <property type="entry name" value="Tetracycline Repressor, domain 2"/>
    <property type="match status" value="1"/>
</dbReference>
<evidence type="ECO:0000256" key="2">
    <source>
        <dbReference type="ARBA" id="ARBA00023125"/>
    </source>
</evidence>
<dbReference type="InterPro" id="IPR036271">
    <property type="entry name" value="Tet_transcr_reg_TetR-rel_C_sf"/>
</dbReference>
<dbReference type="InterPro" id="IPR009057">
    <property type="entry name" value="Homeodomain-like_sf"/>
</dbReference>
<name>A0ABY1P8P1_9HYPH</name>
<protein>
    <submittedName>
        <fullName evidence="6">Transcriptional regulator, TetR family</fullName>
    </submittedName>
</protein>
<gene>
    <name evidence="6" type="ORF">SAMN06265374_3046</name>
</gene>